<dbReference type="Pfam" id="PF20732">
    <property type="entry name" value="NamZ_C"/>
    <property type="match status" value="1"/>
</dbReference>
<keyword evidence="6" id="KW-1185">Reference proteome</keyword>
<reference evidence="5 6" key="1">
    <citation type="submission" date="2019-02" db="EMBL/GenBank/DDBJ databases">
        <title>Deep-cultivation of Planctomycetes and their phenomic and genomic characterization uncovers novel biology.</title>
        <authorList>
            <person name="Wiegand S."/>
            <person name="Jogler M."/>
            <person name="Boedeker C."/>
            <person name="Pinto D."/>
            <person name="Vollmers J."/>
            <person name="Rivas-Marin E."/>
            <person name="Kohn T."/>
            <person name="Peeters S.H."/>
            <person name="Heuer A."/>
            <person name="Rast P."/>
            <person name="Oberbeckmann S."/>
            <person name="Bunk B."/>
            <person name="Jeske O."/>
            <person name="Meyerdierks A."/>
            <person name="Storesund J.E."/>
            <person name="Kallscheuer N."/>
            <person name="Luecker S."/>
            <person name="Lage O.M."/>
            <person name="Pohl T."/>
            <person name="Merkel B.J."/>
            <person name="Hornburger P."/>
            <person name="Mueller R.-W."/>
            <person name="Bruemmer F."/>
            <person name="Labrenz M."/>
            <person name="Spormann A.M."/>
            <person name="Op den Camp H."/>
            <person name="Overmann J."/>
            <person name="Amann R."/>
            <person name="Jetten M.S.M."/>
            <person name="Mascher T."/>
            <person name="Medema M.H."/>
            <person name="Devos D.P."/>
            <person name="Kaster A.-K."/>
            <person name="Ovreas L."/>
            <person name="Rohde M."/>
            <person name="Galperin M.Y."/>
            <person name="Jogler C."/>
        </authorList>
    </citation>
    <scope>NUCLEOTIDE SEQUENCE [LARGE SCALE GENOMIC DNA]</scope>
    <source>
        <strain evidence="5 6">HG15A2</strain>
    </source>
</reference>
<sequence length="783" mass="86247" precursor="true">MPNLKQITLLFVLVLLVSTSSLAKETPSTIAAPSPKRLKMDASQLERIDEIVNQQIEKGKLPGCVVAIGRRDGIAFAKAFGNRRLEPSKEKMTLDTVFDMASITKPVATATSIMILVDRGLIRLRDPVAEYLPEFGKNGKAKITIEQLLTHQGGLVPDNPLGDYQHGVEQAWENIWELKPSDALGKRFVYTDVGFIVLAKVVEKVTGQTVAEFAAKNTFQPLGMSETGYLPAEALRARAATTEQREGRWMRGEVHDPRAYLLGGVAGHAGLFSTASDLSRYARMMLCAGSFNGSKILSPATYQEMIKPRDIAGQLRSLGWDSRSKYSSNRGENFSAQAFGHGGFTGNALWIDPQLDLFVIFLSNRVHPDGTGSVNGLAGRIGTIAAGSIIGKPLAKVHGEVSARPVSEVLNGIDVLEKSDFKQLAGSRVGLITNHTGLNRTGVRTIDLLHAAENVELVTIFSPEHGLQGKLDIANIDHTTDSATGLPVYSLYGESRKPAKSQLQEIDTLVFDIQDIGCRFYTYISTMGLAMETAAEQDLRFVVLDRPNPLGGVILEGPLLDEGKESFVGFHTIPLRHGMSAGELATMFRKERDWGLDLDVIKTKGWHRQDYWDRTGLTWVNPSPNMRSLTQAVLYPGVGFLETTNVSVGRGTDTPFEVVGAPWIDGQQLSRRLNEAHLPGVRFVPIRFTPDSSKHAGQECEGVNIICVNRQVFRSVPVGLELAIALHELYPEDWDTARLDHLLNSDRLLNAIREGKNAAEIRELYQADEKSFRSRRQPFLLYR</sequence>
<feature type="chain" id="PRO_5022225627" evidence="1">
    <location>
        <begin position="24"/>
        <end position="783"/>
    </location>
</feature>
<dbReference type="PANTHER" id="PTHR42915:SF1">
    <property type="entry name" value="PEPTIDOGLYCAN BETA-N-ACETYLMURAMIDASE NAMZ"/>
    <property type="match status" value="1"/>
</dbReference>
<keyword evidence="5" id="KW-0378">Hydrolase</keyword>
<dbReference type="AlphaFoldDB" id="A0A517MTR0"/>
<dbReference type="PANTHER" id="PTHR42915">
    <property type="entry name" value="HYPOTHETICAL 460 KDA PROTEIN IN FEUA-SIGW INTERGENIC REGION [PRECURSOR]"/>
    <property type="match status" value="1"/>
</dbReference>
<dbReference type="Proteomes" id="UP000319852">
    <property type="component" value="Chromosome"/>
</dbReference>
<evidence type="ECO:0000259" key="3">
    <source>
        <dbReference type="Pfam" id="PF07075"/>
    </source>
</evidence>
<dbReference type="Gene3D" id="3.40.710.10">
    <property type="entry name" value="DD-peptidase/beta-lactamase superfamily"/>
    <property type="match status" value="1"/>
</dbReference>
<feature type="domain" description="Peptidoglycan beta-N-acetylmuramidase NamZ N-terminal" evidence="3">
    <location>
        <begin position="429"/>
        <end position="629"/>
    </location>
</feature>
<evidence type="ECO:0000313" key="5">
    <source>
        <dbReference type="EMBL" id="QDS98268.1"/>
    </source>
</evidence>
<organism evidence="5 6">
    <name type="scientific">Adhaeretor mobilis</name>
    <dbReference type="NCBI Taxonomy" id="1930276"/>
    <lineage>
        <taxon>Bacteria</taxon>
        <taxon>Pseudomonadati</taxon>
        <taxon>Planctomycetota</taxon>
        <taxon>Planctomycetia</taxon>
        <taxon>Pirellulales</taxon>
        <taxon>Lacipirellulaceae</taxon>
        <taxon>Adhaeretor</taxon>
    </lineage>
</organism>
<dbReference type="InterPro" id="IPR008302">
    <property type="entry name" value="NamZ"/>
</dbReference>
<dbReference type="EMBL" id="CP036263">
    <property type="protein sequence ID" value="QDS98268.1"/>
    <property type="molecule type" value="Genomic_DNA"/>
</dbReference>
<name>A0A517MTR0_9BACT</name>
<dbReference type="KEGG" id="amob:HG15A2_15410"/>
<feature type="domain" description="Peptidoglycan beta-N-acetylmuramidase NamZ C-terminal" evidence="4">
    <location>
        <begin position="633"/>
        <end position="782"/>
    </location>
</feature>
<dbReference type="InterPro" id="IPR048502">
    <property type="entry name" value="NamZ_N"/>
</dbReference>
<evidence type="ECO:0000256" key="1">
    <source>
        <dbReference type="SAM" id="SignalP"/>
    </source>
</evidence>
<gene>
    <name evidence="5" type="primary">estB</name>
    <name evidence="5" type="ORF">HG15A2_15410</name>
</gene>
<dbReference type="Gene3D" id="3.90.1150.140">
    <property type="match status" value="1"/>
</dbReference>
<evidence type="ECO:0000313" key="6">
    <source>
        <dbReference type="Proteomes" id="UP000319852"/>
    </source>
</evidence>
<evidence type="ECO:0000259" key="2">
    <source>
        <dbReference type="Pfam" id="PF00144"/>
    </source>
</evidence>
<dbReference type="InterPro" id="IPR001466">
    <property type="entry name" value="Beta-lactam-related"/>
</dbReference>
<dbReference type="InterPro" id="IPR048503">
    <property type="entry name" value="NamZ_C"/>
</dbReference>
<feature type="signal peptide" evidence="1">
    <location>
        <begin position="1"/>
        <end position="23"/>
    </location>
</feature>
<dbReference type="Pfam" id="PF07075">
    <property type="entry name" value="NamZ_N"/>
    <property type="match status" value="1"/>
</dbReference>
<dbReference type="Pfam" id="PF00144">
    <property type="entry name" value="Beta-lactamase"/>
    <property type="match status" value="1"/>
</dbReference>
<evidence type="ECO:0000259" key="4">
    <source>
        <dbReference type="Pfam" id="PF20732"/>
    </source>
</evidence>
<dbReference type="OrthoDB" id="9801061at2"/>
<protein>
    <submittedName>
        <fullName evidence="5">Esterase EstB</fullName>
        <ecNumber evidence="5">3.1.1.-</ecNumber>
    </submittedName>
</protein>
<dbReference type="Gene3D" id="3.40.50.12170">
    <property type="entry name" value="Uncharacterised protein PF07075, DUF1343"/>
    <property type="match status" value="1"/>
</dbReference>
<dbReference type="GO" id="GO:0033922">
    <property type="term" value="F:peptidoglycan beta-N-acetylmuramidase activity"/>
    <property type="evidence" value="ECO:0007669"/>
    <property type="project" value="InterPro"/>
</dbReference>
<keyword evidence="1" id="KW-0732">Signal</keyword>
<proteinExistence type="predicted"/>
<dbReference type="EC" id="3.1.1.-" evidence="5"/>
<dbReference type="RefSeq" id="WP_145059288.1">
    <property type="nucleotide sequence ID" value="NZ_CP036263.1"/>
</dbReference>
<dbReference type="InterPro" id="IPR012338">
    <property type="entry name" value="Beta-lactam/transpept-like"/>
</dbReference>
<feature type="domain" description="Beta-lactamase-related" evidence="2">
    <location>
        <begin position="48"/>
        <end position="372"/>
    </location>
</feature>
<dbReference type="SUPFAM" id="SSF56601">
    <property type="entry name" value="beta-lactamase/transpeptidase-like"/>
    <property type="match status" value="1"/>
</dbReference>
<accession>A0A517MTR0</accession>